<comment type="caution">
    <text evidence="1">The sequence shown here is derived from an EMBL/GenBank/DDBJ whole genome shotgun (WGS) entry which is preliminary data.</text>
</comment>
<reference evidence="1 2" key="1">
    <citation type="submission" date="2020-02" db="EMBL/GenBank/DDBJ databases">
        <title>Draft genome sequence of Haematococcus lacustris strain NIES-144.</title>
        <authorList>
            <person name="Morimoto D."/>
            <person name="Nakagawa S."/>
            <person name="Yoshida T."/>
            <person name="Sawayama S."/>
        </authorList>
    </citation>
    <scope>NUCLEOTIDE SEQUENCE [LARGE SCALE GENOMIC DNA]</scope>
    <source>
        <strain evidence="1 2">NIES-144</strain>
    </source>
</reference>
<dbReference type="AlphaFoldDB" id="A0A699YXG9"/>
<dbReference type="Proteomes" id="UP000485058">
    <property type="component" value="Unassembled WGS sequence"/>
</dbReference>
<keyword evidence="2" id="KW-1185">Reference proteome</keyword>
<organism evidence="1 2">
    <name type="scientific">Haematococcus lacustris</name>
    <name type="common">Green alga</name>
    <name type="synonym">Haematococcus pluvialis</name>
    <dbReference type="NCBI Taxonomy" id="44745"/>
    <lineage>
        <taxon>Eukaryota</taxon>
        <taxon>Viridiplantae</taxon>
        <taxon>Chlorophyta</taxon>
        <taxon>core chlorophytes</taxon>
        <taxon>Chlorophyceae</taxon>
        <taxon>CS clade</taxon>
        <taxon>Chlamydomonadales</taxon>
        <taxon>Haematococcaceae</taxon>
        <taxon>Haematococcus</taxon>
    </lineage>
</organism>
<accession>A0A699YXG9</accession>
<gene>
    <name evidence="1" type="ORF">HaLaN_07251</name>
</gene>
<proteinExistence type="predicted"/>
<evidence type="ECO:0000313" key="1">
    <source>
        <dbReference type="EMBL" id="GFH11706.1"/>
    </source>
</evidence>
<protein>
    <submittedName>
        <fullName evidence="1">Uncharacterized protein</fullName>
    </submittedName>
</protein>
<sequence>MLRRLALQQGAWQPAAITQPTAAADPASQLPAHTARRKVCHAHSQESEKSPDNGLHVATSSLAGCVAASVTKSEPWAEEGVEAADCALSWTPPLLLSAELLTAVVKLLGWPEAAGALEAGAIAAAGSASEVMAAAVSRPSKGGGAMPAAPLPLPPTMDHASPAQQHPAAMEGYGIPAALASGPEEQQGRAQAGMLSSAVEQPAAAAARPPSCCPCLAPC</sequence>
<evidence type="ECO:0000313" key="2">
    <source>
        <dbReference type="Proteomes" id="UP000485058"/>
    </source>
</evidence>
<dbReference type="EMBL" id="BLLF01000428">
    <property type="protein sequence ID" value="GFH11706.1"/>
    <property type="molecule type" value="Genomic_DNA"/>
</dbReference>
<name>A0A699YXG9_HAELA</name>